<dbReference type="EMBL" id="VDDA01000048">
    <property type="protein sequence ID" value="TNC06530.1"/>
    <property type="molecule type" value="Genomic_DNA"/>
</dbReference>
<protein>
    <submittedName>
        <fullName evidence="1">Uncharacterized protein</fullName>
    </submittedName>
</protein>
<dbReference type="AlphaFoldDB" id="A0A5C4L6H7"/>
<gene>
    <name evidence="1" type="ORF">FF100_34340</name>
</gene>
<keyword evidence="2" id="KW-1185">Reference proteome</keyword>
<accession>A0A5C4L6H7</accession>
<organism evidence="1 2">
    <name type="scientific">Methylobacterium terricola</name>
    <dbReference type="NCBI Taxonomy" id="2583531"/>
    <lineage>
        <taxon>Bacteria</taxon>
        <taxon>Pseudomonadati</taxon>
        <taxon>Pseudomonadota</taxon>
        <taxon>Alphaproteobacteria</taxon>
        <taxon>Hyphomicrobiales</taxon>
        <taxon>Methylobacteriaceae</taxon>
        <taxon>Methylobacterium</taxon>
    </lineage>
</organism>
<dbReference type="OrthoDB" id="8008188at2"/>
<evidence type="ECO:0000313" key="1">
    <source>
        <dbReference type="EMBL" id="TNC06530.1"/>
    </source>
</evidence>
<reference evidence="1 2" key="1">
    <citation type="submission" date="2019-06" db="EMBL/GenBank/DDBJ databases">
        <title>Genome of Methylobacterium sp. 17Sr1-39.</title>
        <authorList>
            <person name="Seo T."/>
        </authorList>
    </citation>
    <scope>NUCLEOTIDE SEQUENCE [LARGE SCALE GENOMIC DNA]</scope>
    <source>
        <strain evidence="1 2">17Sr1-39</strain>
    </source>
</reference>
<proteinExistence type="predicted"/>
<sequence length="101" mass="11367">MGDEMRYDPQQLKSTSIKNVNIRSKAGDLGSRRLRQIEEALGVRISPIYHKILDHNNSENVKSHDQTIQLIRAFGLISDAKVRNDILAMVIAAAQHESQSD</sequence>
<comment type="caution">
    <text evidence="1">The sequence shown here is derived from an EMBL/GenBank/DDBJ whole genome shotgun (WGS) entry which is preliminary data.</text>
</comment>
<evidence type="ECO:0000313" key="2">
    <source>
        <dbReference type="Proteomes" id="UP000305267"/>
    </source>
</evidence>
<name>A0A5C4L6H7_9HYPH</name>
<dbReference type="RefSeq" id="WP_139040496.1">
    <property type="nucleotide sequence ID" value="NZ_VDDA01000048.1"/>
</dbReference>
<dbReference type="Proteomes" id="UP000305267">
    <property type="component" value="Unassembled WGS sequence"/>
</dbReference>